<accession>A0A1F5FP08</accession>
<dbReference type="EMBL" id="MFAQ01000046">
    <property type="protein sequence ID" value="OGD81338.1"/>
    <property type="molecule type" value="Genomic_DNA"/>
</dbReference>
<name>A0A1F5FP08_9BACT</name>
<organism evidence="1 2">
    <name type="scientific">Candidatus Collierbacteria bacterium RIFOXYD1_FULL_40_9</name>
    <dbReference type="NCBI Taxonomy" id="1817731"/>
    <lineage>
        <taxon>Bacteria</taxon>
        <taxon>Candidatus Collieribacteriota</taxon>
    </lineage>
</organism>
<sequence length="224" mass="24960">MEKLINQQLLNKEKLISEAYAEKKGRELFGDNLFTCFAVVDSPQPDLSTLTLSLLSMLKEKTSEAFLWTKQWDKTIVSIASGQKSGCYLLDSQDNRGKLFVPVATNKLVDSAEIASQLPKGELATIAINSAPMTIEAFIISYFHMVNELVWDVTIANSVNEEVNESAYRYAVDAVSLFGFDLSLLPETELLKIRKKDPSVSLRVYGSKVNKYVPEVIGAVIKKK</sequence>
<evidence type="ECO:0000313" key="1">
    <source>
        <dbReference type="EMBL" id="OGD81338.1"/>
    </source>
</evidence>
<evidence type="ECO:0000313" key="2">
    <source>
        <dbReference type="Proteomes" id="UP000179237"/>
    </source>
</evidence>
<dbReference type="AlphaFoldDB" id="A0A1F5FP08"/>
<proteinExistence type="predicted"/>
<reference evidence="1 2" key="1">
    <citation type="journal article" date="2016" name="Nat. Commun.">
        <title>Thousands of microbial genomes shed light on interconnected biogeochemical processes in an aquifer system.</title>
        <authorList>
            <person name="Anantharaman K."/>
            <person name="Brown C.T."/>
            <person name="Hug L.A."/>
            <person name="Sharon I."/>
            <person name="Castelle C.J."/>
            <person name="Probst A.J."/>
            <person name="Thomas B.C."/>
            <person name="Singh A."/>
            <person name="Wilkins M.J."/>
            <person name="Karaoz U."/>
            <person name="Brodie E.L."/>
            <person name="Williams K.H."/>
            <person name="Hubbard S.S."/>
            <person name="Banfield J.F."/>
        </authorList>
    </citation>
    <scope>NUCLEOTIDE SEQUENCE [LARGE SCALE GENOMIC DNA]</scope>
</reference>
<protein>
    <submittedName>
        <fullName evidence="1">Uncharacterized protein</fullName>
    </submittedName>
</protein>
<comment type="caution">
    <text evidence="1">The sequence shown here is derived from an EMBL/GenBank/DDBJ whole genome shotgun (WGS) entry which is preliminary data.</text>
</comment>
<dbReference type="Proteomes" id="UP000179237">
    <property type="component" value="Unassembled WGS sequence"/>
</dbReference>
<gene>
    <name evidence="1" type="ORF">A2572_02355</name>
</gene>